<keyword evidence="8" id="KW-0547">Nucleotide-binding</keyword>
<evidence type="ECO:0000256" key="5">
    <source>
        <dbReference type="ARBA" id="ARBA00022533"/>
    </source>
</evidence>
<evidence type="ECO:0000259" key="15">
    <source>
        <dbReference type="Pfam" id="PF14681"/>
    </source>
</evidence>
<dbReference type="AlphaFoldDB" id="A0A1I7ETT3"/>
<dbReference type="InterPro" id="IPR050137">
    <property type="entry name" value="PyrR_bifunctional"/>
</dbReference>
<dbReference type="PANTHER" id="PTHR11608">
    <property type="entry name" value="BIFUNCTIONAL PROTEIN PYRR"/>
    <property type="match status" value="1"/>
</dbReference>
<evidence type="ECO:0000256" key="13">
    <source>
        <dbReference type="ARBA" id="ARBA00072146"/>
    </source>
</evidence>
<accession>A0A1I7ETT3</accession>
<proteinExistence type="inferred from homology"/>
<dbReference type="PANTHER" id="PTHR11608:SF0">
    <property type="entry name" value="BIFUNCTIONAL PROTEIN PYRR"/>
    <property type="match status" value="1"/>
</dbReference>
<dbReference type="InterPro" id="IPR029057">
    <property type="entry name" value="PRTase-like"/>
</dbReference>
<comment type="pathway">
    <text evidence="2">Pyrimidine metabolism; UMP biosynthesis via salvage pathway; UMP from uracil: step 1/1.</text>
</comment>
<gene>
    <name evidence="16" type="ORF">SAMN05216480_101141</name>
</gene>
<evidence type="ECO:0000256" key="1">
    <source>
        <dbReference type="ARBA" id="ARBA00001946"/>
    </source>
</evidence>
<keyword evidence="7 16" id="KW-0808">Transferase</keyword>
<evidence type="ECO:0000256" key="11">
    <source>
        <dbReference type="ARBA" id="ARBA00052919"/>
    </source>
</evidence>
<dbReference type="SUPFAM" id="SSF53271">
    <property type="entry name" value="PRTase-like"/>
    <property type="match status" value="1"/>
</dbReference>
<dbReference type="NCBIfam" id="NF001097">
    <property type="entry name" value="PRK00129.1"/>
    <property type="match status" value="1"/>
</dbReference>
<name>A0A1I7ETT3_9FLAO</name>
<dbReference type="Pfam" id="PF14681">
    <property type="entry name" value="UPRTase"/>
    <property type="match status" value="1"/>
</dbReference>
<evidence type="ECO:0000256" key="10">
    <source>
        <dbReference type="ARBA" id="ARBA00031082"/>
    </source>
</evidence>
<reference evidence="16 17" key="1">
    <citation type="submission" date="2016-10" db="EMBL/GenBank/DDBJ databases">
        <authorList>
            <person name="de Groot N.N."/>
        </authorList>
    </citation>
    <scope>NUCLEOTIDE SEQUENCE [LARGE SCALE GENOMIC DNA]</scope>
    <source>
        <strain evidence="16 17">CGMCC 1.12333</strain>
    </source>
</reference>
<comment type="cofactor">
    <cofactor evidence="1">
        <name>Mg(2+)</name>
        <dbReference type="ChEBI" id="CHEBI:18420"/>
    </cofactor>
</comment>
<dbReference type="RefSeq" id="WP_093021568.1">
    <property type="nucleotide sequence ID" value="NZ_FPBK01000001.1"/>
</dbReference>
<dbReference type="Gene3D" id="3.40.50.2020">
    <property type="match status" value="1"/>
</dbReference>
<evidence type="ECO:0000313" key="17">
    <source>
        <dbReference type="Proteomes" id="UP000199138"/>
    </source>
</evidence>
<protein>
    <recommendedName>
        <fullName evidence="13">Uracil phosphoribosyltransferase</fullName>
        <ecNumber evidence="4">2.4.2.9</ecNumber>
    </recommendedName>
    <alternativeName>
        <fullName evidence="10">UMP pyrophosphorylase</fullName>
    </alternativeName>
    <alternativeName>
        <fullName evidence="14">UPRTase</fullName>
    </alternativeName>
</protein>
<sequence length="219" mass="24184">MIVHHLASENSIIHKFINELRDQSIQKDAQRFRRNIERIGEILAYEISKTLDFSAKSLETPLATYHGKSIADAIVICSVLRAGLPLHNGLLNYFDDAENTFISAFRHQTNTENDFEIVVEYLASPSLEGKTLILADPMLATGQSMVAVLKALKAMGKPKKIHIASVIGATEGVEFIKKHFPEDTTLWIAAIDENLNEKGYIVPGLGDAGDLAFGSKLQH</sequence>
<evidence type="ECO:0000256" key="4">
    <source>
        <dbReference type="ARBA" id="ARBA00011894"/>
    </source>
</evidence>
<organism evidence="16 17">
    <name type="scientific">Pustulibacterium marinum</name>
    <dbReference type="NCBI Taxonomy" id="1224947"/>
    <lineage>
        <taxon>Bacteria</taxon>
        <taxon>Pseudomonadati</taxon>
        <taxon>Bacteroidota</taxon>
        <taxon>Flavobacteriia</taxon>
        <taxon>Flavobacteriales</taxon>
        <taxon>Flavobacteriaceae</taxon>
        <taxon>Pustulibacterium</taxon>
    </lineage>
</organism>
<dbReference type="Proteomes" id="UP000199138">
    <property type="component" value="Unassembled WGS sequence"/>
</dbReference>
<comment type="function">
    <text evidence="12">Catalyzes the conversion of uracil and 5-phospho-alpha-D-ribose 1-diphosphate (PRPP) to UMP and diphosphate.</text>
</comment>
<evidence type="ECO:0000256" key="14">
    <source>
        <dbReference type="ARBA" id="ARBA00079807"/>
    </source>
</evidence>
<dbReference type="STRING" id="1224947.SAMN05216480_101141"/>
<comment type="similarity">
    <text evidence="3">Belongs to the UPRTase family.</text>
</comment>
<dbReference type="GO" id="GO:0005525">
    <property type="term" value="F:GTP binding"/>
    <property type="evidence" value="ECO:0007669"/>
    <property type="project" value="UniProtKB-KW"/>
</dbReference>
<evidence type="ECO:0000256" key="8">
    <source>
        <dbReference type="ARBA" id="ARBA00022741"/>
    </source>
</evidence>
<keyword evidence="17" id="KW-1185">Reference proteome</keyword>
<feature type="domain" description="Phosphoribosyltransferase" evidence="15">
    <location>
        <begin position="10"/>
        <end position="214"/>
    </location>
</feature>
<dbReference type="InterPro" id="IPR000836">
    <property type="entry name" value="PRTase_dom"/>
</dbReference>
<dbReference type="GO" id="GO:0004845">
    <property type="term" value="F:uracil phosphoribosyltransferase activity"/>
    <property type="evidence" value="ECO:0007669"/>
    <property type="project" value="UniProtKB-EC"/>
</dbReference>
<evidence type="ECO:0000256" key="9">
    <source>
        <dbReference type="ARBA" id="ARBA00023134"/>
    </source>
</evidence>
<keyword evidence="5" id="KW-0021">Allosteric enzyme</keyword>
<dbReference type="EMBL" id="FPBK01000001">
    <property type="protein sequence ID" value="SFU27335.1"/>
    <property type="molecule type" value="Genomic_DNA"/>
</dbReference>
<evidence type="ECO:0000256" key="7">
    <source>
        <dbReference type="ARBA" id="ARBA00022679"/>
    </source>
</evidence>
<keyword evidence="9" id="KW-0342">GTP-binding</keyword>
<evidence type="ECO:0000313" key="16">
    <source>
        <dbReference type="EMBL" id="SFU27335.1"/>
    </source>
</evidence>
<evidence type="ECO:0000256" key="3">
    <source>
        <dbReference type="ARBA" id="ARBA00009516"/>
    </source>
</evidence>
<dbReference type="OrthoDB" id="9781675at2"/>
<dbReference type="CDD" id="cd06223">
    <property type="entry name" value="PRTases_typeI"/>
    <property type="match status" value="1"/>
</dbReference>
<dbReference type="EC" id="2.4.2.9" evidence="4"/>
<dbReference type="FunFam" id="3.40.50.2020:FF:000023">
    <property type="entry name" value="Probable uracil phosphoribosyltransferase"/>
    <property type="match status" value="1"/>
</dbReference>
<keyword evidence="6 16" id="KW-0328">Glycosyltransferase</keyword>
<evidence type="ECO:0000256" key="6">
    <source>
        <dbReference type="ARBA" id="ARBA00022676"/>
    </source>
</evidence>
<evidence type="ECO:0000256" key="2">
    <source>
        <dbReference type="ARBA" id="ARBA00005180"/>
    </source>
</evidence>
<evidence type="ECO:0000256" key="12">
    <source>
        <dbReference type="ARBA" id="ARBA00056901"/>
    </source>
</evidence>
<comment type="catalytic activity">
    <reaction evidence="11">
        <text>UMP + diphosphate = 5-phospho-alpha-D-ribose 1-diphosphate + uracil</text>
        <dbReference type="Rhea" id="RHEA:13017"/>
        <dbReference type="ChEBI" id="CHEBI:17568"/>
        <dbReference type="ChEBI" id="CHEBI:33019"/>
        <dbReference type="ChEBI" id="CHEBI:57865"/>
        <dbReference type="ChEBI" id="CHEBI:58017"/>
        <dbReference type="EC" id="2.4.2.9"/>
    </reaction>
</comment>